<dbReference type="Gene3D" id="3.40.50.1110">
    <property type="entry name" value="SGNH hydrolase"/>
    <property type="match status" value="1"/>
</dbReference>
<comment type="subcellular location">
    <subcellularLocation>
        <location evidence="1">Cell membrane</location>
        <topology evidence="1">Multi-pass membrane protein</topology>
    </subcellularLocation>
</comment>
<name>A0A8J7W3F0_9FIRM</name>
<keyword evidence="2" id="KW-1003">Cell membrane</keyword>
<dbReference type="GO" id="GO:0009103">
    <property type="term" value="P:lipopolysaccharide biosynthetic process"/>
    <property type="evidence" value="ECO:0007669"/>
    <property type="project" value="TreeGrafter"/>
</dbReference>
<feature type="transmembrane region" description="Helical" evidence="9">
    <location>
        <begin position="38"/>
        <end position="59"/>
    </location>
</feature>
<accession>A0A8J7W3F0</accession>
<sequence>MLKNSQNEGYIAGLDGLRAFAVLAVFVYHFGFSWARGGFLGVDIFFVLSGYLITSIMLPHQENELNIKLREFWIGRIRRLLPAAYVMIISTFTWVMLFRQDLLHTVQGDAISSIFYTSNWWFIFHKLSYFDSFGSLSPLKNLWSLAIEEQFYLLWPMILAAGIKLLKKRGRMSVLVLFLAFCSAGLMGLLFEPGTDPSRVYYGTDTRSFELLIGCFLAILFPMKKLAAVSVSNGRRNLLNLAGIAAFTIFLLSVYFVDEYQQFPYRGGLLLFCFNSALLIACVCHSGSLLGRLFSWKPLRWMGTRSYGIYLWHYPVIVLSTPVYEIGHPAYWRVTVQLLVTFAIAELSYRFIEMPVRRLGLKGYLKNLLTRDTIVWKGPLARRISTTLASFIILILVVGVTGLAYSDVPAKEAGAFPDEMITGKATDSSILADTGKDSDEKQEESEGGDHSAIQENDAVYENGEVTVPAEEKEGKDDGGLGKPSGIHFGTNENRNSPSINQYEEILAIGDSVMIGISSSLNQKYSNITIDGKVGRQMSQAVELAPGYASFNDPDKAVIIELGTNGYFTEEQLNSLLESFSESPVYLVNIRVPRPWEFKVNEALAKKAMEKENITLIDWYSEAINHPEYFSPDGVHLLPKGVEVLTSLIDQALISSGSAAEQLTK</sequence>
<reference evidence="11" key="1">
    <citation type="submission" date="2021-04" db="EMBL/GenBank/DDBJ databases">
        <title>Sinoanaerobacter chloroacetimidivorans sp. nov., an obligate anaerobic bacterium isolated from anaerobic sludge.</title>
        <authorList>
            <person name="Bao Y."/>
        </authorList>
    </citation>
    <scope>NUCLEOTIDE SEQUENCE</scope>
    <source>
        <strain evidence="11">BAD-6</strain>
    </source>
</reference>
<proteinExistence type="predicted"/>
<dbReference type="GO" id="GO:0016747">
    <property type="term" value="F:acyltransferase activity, transferring groups other than amino-acyl groups"/>
    <property type="evidence" value="ECO:0007669"/>
    <property type="project" value="InterPro"/>
</dbReference>
<evidence type="ECO:0000256" key="5">
    <source>
        <dbReference type="ARBA" id="ARBA00022989"/>
    </source>
</evidence>
<dbReference type="AlphaFoldDB" id="A0A8J7W3F0"/>
<dbReference type="InterPro" id="IPR002656">
    <property type="entry name" value="Acyl_transf_3_dom"/>
</dbReference>
<evidence type="ECO:0000259" key="10">
    <source>
        <dbReference type="Pfam" id="PF01757"/>
    </source>
</evidence>
<feature type="transmembrane region" description="Helical" evidence="9">
    <location>
        <begin position="330"/>
        <end position="352"/>
    </location>
</feature>
<comment type="caution">
    <text evidence="11">The sequence shown here is derived from an EMBL/GenBank/DDBJ whole genome shotgun (WGS) entry which is preliminary data.</text>
</comment>
<evidence type="ECO:0000256" key="8">
    <source>
        <dbReference type="SAM" id="MobiDB-lite"/>
    </source>
</evidence>
<feature type="transmembrane region" description="Helical" evidence="9">
    <location>
        <begin position="211"/>
        <end position="231"/>
    </location>
</feature>
<feature type="domain" description="Acyltransferase 3" evidence="10">
    <location>
        <begin position="12"/>
        <end position="342"/>
    </location>
</feature>
<dbReference type="Proteomes" id="UP000675664">
    <property type="component" value="Unassembled WGS sequence"/>
</dbReference>
<dbReference type="Pfam" id="PF01757">
    <property type="entry name" value="Acyl_transf_3"/>
    <property type="match status" value="1"/>
</dbReference>
<dbReference type="EMBL" id="JAGSND010000015">
    <property type="protein sequence ID" value="MBR0599661.1"/>
    <property type="molecule type" value="Genomic_DNA"/>
</dbReference>
<feature type="transmembrane region" description="Helical" evidence="9">
    <location>
        <begin position="173"/>
        <end position="191"/>
    </location>
</feature>
<keyword evidence="6 9" id="KW-0472">Membrane</keyword>
<feature type="region of interest" description="Disordered" evidence="8">
    <location>
        <begin position="427"/>
        <end position="497"/>
    </location>
</feature>
<feature type="transmembrane region" description="Helical" evidence="9">
    <location>
        <begin position="80"/>
        <end position="98"/>
    </location>
</feature>
<keyword evidence="12" id="KW-1185">Reference proteome</keyword>
<organism evidence="11 12">
    <name type="scientific">Sinanaerobacter chloroacetimidivorans</name>
    <dbReference type="NCBI Taxonomy" id="2818044"/>
    <lineage>
        <taxon>Bacteria</taxon>
        <taxon>Bacillati</taxon>
        <taxon>Bacillota</taxon>
        <taxon>Clostridia</taxon>
        <taxon>Peptostreptococcales</taxon>
        <taxon>Anaerovoracaceae</taxon>
        <taxon>Sinanaerobacter</taxon>
    </lineage>
</organism>
<evidence type="ECO:0000256" key="9">
    <source>
        <dbReference type="SAM" id="Phobius"/>
    </source>
</evidence>
<reference evidence="11" key="2">
    <citation type="submission" date="2021-04" db="EMBL/GenBank/DDBJ databases">
        <authorList>
            <person name="Liu J."/>
        </authorList>
    </citation>
    <scope>NUCLEOTIDE SEQUENCE</scope>
    <source>
        <strain evidence="11">BAD-6</strain>
    </source>
</reference>
<dbReference type="SUPFAM" id="SSF52266">
    <property type="entry name" value="SGNH hydrolase"/>
    <property type="match status" value="1"/>
</dbReference>
<dbReference type="GO" id="GO:0005886">
    <property type="term" value="C:plasma membrane"/>
    <property type="evidence" value="ECO:0007669"/>
    <property type="project" value="UniProtKB-SubCell"/>
</dbReference>
<feature type="transmembrane region" description="Helical" evidence="9">
    <location>
        <begin position="307"/>
        <end position="324"/>
    </location>
</feature>
<evidence type="ECO:0000256" key="1">
    <source>
        <dbReference type="ARBA" id="ARBA00004651"/>
    </source>
</evidence>
<gene>
    <name evidence="11" type="ORF">KCX82_17380</name>
</gene>
<dbReference type="InterPro" id="IPR050879">
    <property type="entry name" value="Acyltransferase_3"/>
</dbReference>
<feature type="transmembrane region" description="Helical" evidence="9">
    <location>
        <begin position="238"/>
        <end position="257"/>
    </location>
</feature>
<dbReference type="PANTHER" id="PTHR23028">
    <property type="entry name" value="ACETYLTRANSFERASE"/>
    <property type="match status" value="1"/>
</dbReference>
<keyword evidence="5 9" id="KW-1133">Transmembrane helix</keyword>
<feature type="transmembrane region" description="Helical" evidence="9">
    <location>
        <begin position="387"/>
        <end position="405"/>
    </location>
</feature>
<keyword evidence="4 9" id="KW-0812">Transmembrane</keyword>
<dbReference type="InterPro" id="IPR036514">
    <property type="entry name" value="SGNH_hydro_sf"/>
</dbReference>
<evidence type="ECO:0000256" key="6">
    <source>
        <dbReference type="ARBA" id="ARBA00023136"/>
    </source>
</evidence>
<evidence type="ECO:0000256" key="7">
    <source>
        <dbReference type="ARBA" id="ARBA00023315"/>
    </source>
</evidence>
<protein>
    <submittedName>
        <fullName evidence="11">Acetyltransferase</fullName>
    </submittedName>
</protein>
<feature type="transmembrane region" description="Helical" evidence="9">
    <location>
        <begin position="12"/>
        <end position="32"/>
    </location>
</feature>
<evidence type="ECO:0000313" key="11">
    <source>
        <dbReference type="EMBL" id="MBR0599661.1"/>
    </source>
</evidence>
<evidence type="ECO:0000256" key="2">
    <source>
        <dbReference type="ARBA" id="ARBA00022475"/>
    </source>
</evidence>
<evidence type="ECO:0000313" key="12">
    <source>
        <dbReference type="Proteomes" id="UP000675664"/>
    </source>
</evidence>
<dbReference type="PANTHER" id="PTHR23028:SF53">
    <property type="entry name" value="ACYL_TRANSF_3 DOMAIN-CONTAINING PROTEIN"/>
    <property type="match status" value="1"/>
</dbReference>
<keyword evidence="3" id="KW-0808">Transferase</keyword>
<dbReference type="CDD" id="cd01840">
    <property type="entry name" value="SGNH_hydrolase_yrhL_like"/>
    <property type="match status" value="1"/>
</dbReference>
<feature type="transmembrane region" description="Helical" evidence="9">
    <location>
        <begin position="269"/>
        <end position="295"/>
    </location>
</feature>
<keyword evidence="7" id="KW-0012">Acyltransferase</keyword>
<evidence type="ECO:0000256" key="3">
    <source>
        <dbReference type="ARBA" id="ARBA00022679"/>
    </source>
</evidence>
<feature type="compositionally biased region" description="Basic and acidic residues" evidence="8">
    <location>
        <begin position="469"/>
        <end position="479"/>
    </location>
</feature>
<evidence type="ECO:0000256" key="4">
    <source>
        <dbReference type="ARBA" id="ARBA00022692"/>
    </source>
</evidence>
<dbReference type="RefSeq" id="WP_227019800.1">
    <property type="nucleotide sequence ID" value="NZ_JAGSND010000015.1"/>
</dbReference>